<comment type="caution">
    <text evidence="1">The sequence shown here is derived from an EMBL/GenBank/DDBJ whole genome shotgun (WGS) entry which is preliminary data.</text>
</comment>
<accession>A0A6G0WSN0</accession>
<dbReference type="EMBL" id="VJMJ01000154">
    <property type="protein sequence ID" value="KAF0730429.1"/>
    <property type="molecule type" value="Genomic_DNA"/>
</dbReference>
<reference evidence="1 2" key="1">
    <citation type="submission" date="2019-07" db="EMBL/GenBank/DDBJ databases">
        <title>Genomics analysis of Aphanomyces spp. identifies a new class of oomycete effector associated with host adaptation.</title>
        <authorList>
            <person name="Gaulin E."/>
        </authorList>
    </citation>
    <scope>NUCLEOTIDE SEQUENCE [LARGE SCALE GENOMIC DNA]</scope>
    <source>
        <strain evidence="1 2">ATCC 201684</strain>
    </source>
</reference>
<dbReference type="AlphaFoldDB" id="A0A6G0WSN0"/>
<evidence type="ECO:0000313" key="1">
    <source>
        <dbReference type="EMBL" id="KAF0730429.1"/>
    </source>
</evidence>
<keyword evidence="2" id="KW-1185">Reference proteome</keyword>
<proteinExistence type="predicted"/>
<protein>
    <submittedName>
        <fullName evidence="1">Uncharacterized protein</fullName>
    </submittedName>
</protein>
<sequence>MRVAGSQQNKTWISFGRCSKFSIVYLQWLGIALTQIHVQLTENRLMPTEINVQDGDTVVSWLIAMLKKLLDIVEVSISDRVSIPP</sequence>
<gene>
    <name evidence="1" type="ORF">Ae201684_012129</name>
</gene>
<dbReference type="Proteomes" id="UP000481153">
    <property type="component" value="Unassembled WGS sequence"/>
</dbReference>
<name>A0A6G0WSN0_9STRA</name>
<evidence type="ECO:0000313" key="2">
    <source>
        <dbReference type="Proteomes" id="UP000481153"/>
    </source>
</evidence>
<organism evidence="1 2">
    <name type="scientific">Aphanomyces euteiches</name>
    <dbReference type="NCBI Taxonomy" id="100861"/>
    <lineage>
        <taxon>Eukaryota</taxon>
        <taxon>Sar</taxon>
        <taxon>Stramenopiles</taxon>
        <taxon>Oomycota</taxon>
        <taxon>Saprolegniomycetes</taxon>
        <taxon>Saprolegniales</taxon>
        <taxon>Verrucalvaceae</taxon>
        <taxon>Aphanomyces</taxon>
    </lineage>
</organism>